<evidence type="ECO:0000256" key="2">
    <source>
        <dbReference type="ARBA" id="ARBA00022670"/>
    </source>
</evidence>
<evidence type="ECO:0000256" key="1">
    <source>
        <dbReference type="ARBA" id="ARBA00001947"/>
    </source>
</evidence>
<dbReference type="GO" id="GO:0046872">
    <property type="term" value="F:metal ion binding"/>
    <property type="evidence" value="ECO:0007669"/>
    <property type="project" value="UniProtKB-KW"/>
</dbReference>
<dbReference type="PANTHER" id="PTHR22726">
    <property type="entry name" value="METALLOENDOPEPTIDASE OMA1"/>
    <property type="match status" value="1"/>
</dbReference>
<feature type="signal peptide" evidence="7">
    <location>
        <begin position="1"/>
        <end position="21"/>
    </location>
</feature>
<feature type="chain" id="PRO_5038056946" evidence="7">
    <location>
        <begin position="22"/>
        <end position="569"/>
    </location>
</feature>
<evidence type="ECO:0000259" key="8">
    <source>
        <dbReference type="Pfam" id="PF01435"/>
    </source>
</evidence>
<keyword evidence="4" id="KW-0378">Hydrolase</keyword>
<keyword evidence="7" id="KW-0732">Signal</keyword>
<evidence type="ECO:0000256" key="6">
    <source>
        <dbReference type="ARBA" id="ARBA00023049"/>
    </source>
</evidence>
<evidence type="ECO:0000256" key="7">
    <source>
        <dbReference type="SAM" id="SignalP"/>
    </source>
</evidence>
<dbReference type="InterPro" id="IPR051156">
    <property type="entry name" value="Mito/Outer_Membr_Metalloprot"/>
</dbReference>
<keyword evidence="5" id="KW-0862">Zinc</keyword>
<dbReference type="AlphaFoldDB" id="A0A933W2G5"/>
<evidence type="ECO:0000256" key="5">
    <source>
        <dbReference type="ARBA" id="ARBA00022833"/>
    </source>
</evidence>
<protein>
    <submittedName>
        <fullName evidence="9">M48 family metalloprotease</fullName>
    </submittedName>
</protein>
<organism evidence="9 10">
    <name type="scientific">Eiseniibacteriota bacterium</name>
    <dbReference type="NCBI Taxonomy" id="2212470"/>
    <lineage>
        <taxon>Bacteria</taxon>
        <taxon>Candidatus Eiseniibacteriota</taxon>
    </lineage>
</organism>
<proteinExistence type="predicted"/>
<evidence type="ECO:0000256" key="3">
    <source>
        <dbReference type="ARBA" id="ARBA00022723"/>
    </source>
</evidence>
<dbReference type="Pfam" id="PF01435">
    <property type="entry name" value="Peptidase_M48"/>
    <property type="match status" value="1"/>
</dbReference>
<reference evidence="9" key="1">
    <citation type="submission" date="2020-07" db="EMBL/GenBank/DDBJ databases">
        <title>Huge and variable diversity of episymbiotic CPR bacteria and DPANN archaea in groundwater ecosystems.</title>
        <authorList>
            <person name="He C.Y."/>
            <person name="Keren R."/>
            <person name="Whittaker M."/>
            <person name="Farag I.F."/>
            <person name="Doudna J."/>
            <person name="Cate J.H.D."/>
            <person name="Banfield J.F."/>
        </authorList>
    </citation>
    <scope>NUCLEOTIDE SEQUENCE</scope>
    <source>
        <strain evidence="9">NC_groundwater_1813_Pr3_B-0.1um_71_17</strain>
    </source>
</reference>
<gene>
    <name evidence="9" type="ORF">HZA61_11220</name>
</gene>
<evidence type="ECO:0000313" key="10">
    <source>
        <dbReference type="Proteomes" id="UP000696931"/>
    </source>
</evidence>
<comment type="caution">
    <text evidence="9">The sequence shown here is derived from an EMBL/GenBank/DDBJ whole genome shotgun (WGS) entry which is preliminary data.</text>
</comment>
<dbReference type="GO" id="GO:0016020">
    <property type="term" value="C:membrane"/>
    <property type="evidence" value="ECO:0007669"/>
    <property type="project" value="TreeGrafter"/>
</dbReference>
<comment type="cofactor">
    <cofactor evidence="1">
        <name>Zn(2+)</name>
        <dbReference type="ChEBI" id="CHEBI:29105"/>
    </cofactor>
</comment>
<dbReference type="Proteomes" id="UP000696931">
    <property type="component" value="Unassembled WGS sequence"/>
</dbReference>
<evidence type="ECO:0000256" key="4">
    <source>
        <dbReference type="ARBA" id="ARBA00022801"/>
    </source>
</evidence>
<dbReference type="InterPro" id="IPR001915">
    <property type="entry name" value="Peptidase_M48"/>
</dbReference>
<feature type="domain" description="Peptidase M48" evidence="8">
    <location>
        <begin position="227"/>
        <end position="427"/>
    </location>
</feature>
<dbReference type="Gene3D" id="3.30.2010.10">
    <property type="entry name" value="Metalloproteases ('zincins'), catalytic domain"/>
    <property type="match status" value="1"/>
</dbReference>
<keyword evidence="3" id="KW-0479">Metal-binding</keyword>
<sequence length="569" mass="61912">MFKRVLLVTFCSLLLGASAQAQVGSAFGSSVDSLRNTKRKLALTVEPPRTSNAALYYLADSSRQFRVLLKSKRFFRIGAAEGVELKSLLPSSSTAVEGAFKSKRFGTLRFAIEATDGKALTITAVAAGLARLSPELRTDALPQPIVASRVSRRVHLSDCNHLPDASVRDYFGSLEESSRQGYSVCVLCFPPKSYIGIPDYSTERELGRMARAEVFQMAPEAETHPERTRVEEAGRRVLARWPMPLRGYDYVFGIVRDAAPNAFACPTGMIYVTTGALAVIETESELEALLAHEIAHCERRHAYQAFRSRIDNQRGVAIAALLVGAAAASQDASPSTGSQLMDLVTNLGTVANEIAVVGHGRNNEEEADAYSMLYLAGAGLSDGSRGFDLFMSKMQYGETTEGNLPSRPDAFATHPDIEARIVRARETRVGLYPRGFTFDGLNSQGELVVRITLSAWSIAPAPTFGGTANTSGYAPGVSRTGRVYESRIFAMVDAYSDATERGFVRGMTLLEGGTRLWLDNYEDTKVRADATISMSFSSRSLTEKQLTAVEGLQLDMQGVATWVRRQGED</sequence>
<keyword evidence="2" id="KW-0645">Protease</keyword>
<accession>A0A933W2G5</accession>
<keyword evidence="6 9" id="KW-0482">Metalloprotease</keyword>
<dbReference type="GO" id="GO:0051603">
    <property type="term" value="P:proteolysis involved in protein catabolic process"/>
    <property type="evidence" value="ECO:0007669"/>
    <property type="project" value="TreeGrafter"/>
</dbReference>
<dbReference type="PANTHER" id="PTHR22726:SF1">
    <property type="entry name" value="METALLOENDOPEPTIDASE OMA1, MITOCHONDRIAL"/>
    <property type="match status" value="1"/>
</dbReference>
<evidence type="ECO:0000313" key="9">
    <source>
        <dbReference type="EMBL" id="MBI5170050.1"/>
    </source>
</evidence>
<dbReference type="EMBL" id="JACRIW010000079">
    <property type="protein sequence ID" value="MBI5170050.1"/>
    <property type="molecule type" value="Genomic_DNA"/>
</dbReference>
<name>A0A933W2G5_UNCEI</name>
<dbReference type="GO" id="GO:0004222">
    <property type="term" value="F:metalloendopeptidase activity"/>
    <property type="evidence" value="ECO:0007669"/>
    <property type="project" value="InterPro"/>
</dbReference>